<keyword evidence="11 22" id="KW-0560">Oxidoreductase</keyword>
<dbReference type="EMBL" id="VSWD01000005">
    <property type="protein sequence ID" value="KAK3101009.1"/>
    <property type="molecule type" value="Genomic_DNA"/>
</dbReference>
<feature type="binding site" evidence="20">
    <location>
        <begin position="394"/>
        <end position="397"/>
    </location>
    <ligand>
        <name>substrate</name>
    </ligand>
</feature>
<evidence type="ECO:0000256" key="9">
    <source>
        <dbReference type="ARBA" id="ARBA00022827"/>
    </source>
</evidence>
<evidence type="ECO:0000256" key="10">
    <source>
        <dbReference type="ARBA" id="ARBA00022946"/>
    </source>
</evidence>
<reference evidence="26" key="1">
    <citation type="submission" date="2019-08" db="EMBL/GenBank/DDBJ databases">
        <title>The improved chromosome-level genome for the pearl oyster Pinctada fucata martensii using PacBio sequencing and Hi-C.</title>
        <authorList>
            <person name="Zheng Z."/>
        </authorList>
    </citation>
    <scope>NUCLEOTIDE SEQUENCE</scope>
    <source>
        <strain evidence="26">ZZ-2019</strain>
        <tissue evidence="26">Adductor muscle</tissue>
    </source>
</reference>
<keyword evidence="12" id="KW-0496">Mitochondrion</keyword>
<evidence type="ECO:0000259" key="23">
    <source>
        <dbReference type="Pfam" id="PF00441"/>
    </source>
</evidence>
<dbReference type="PROSITE" id="PS00072">
    <property type="entry name" value="ACYL_COA_DH_1"/>
    <property type="match status" value="1"/>
</dbReference>
<feature type="domain" description="Acyl-CoA dehydrogenase/oxidase N-terminal" evidence="25">
    <location>
        <begin position="119"/>
        <end position="229"/>
    </location>
</feature>
<feature type="domain" description="Acyl-CoA oxidase/dehydrogenase middle" evidence="24">
    <location>
        <begin position="233"/>
        <end position="329"/>
    </location>
</feature>
<dbReference type="SUPFAM" id="SSF47203">
    <property type="entry name" value="Acyl-CoA dehydrogenase C-terminal domain-like"/>
    <property type="match status" value="1"/>
</dbReference>
<evidence type="ECO:0000256" key="16">
    <source>
        <dbReference type="ARBA" id="ARBA00048345"/>
    </source>
</evidence>
<feature type="binding site" evidence="21">
    <location>
        <position position="433"/>
    </location>
    <ligand>
        <name>FAD</name>
        <dbReference type="ChEBI" id="CHEBI:57692"/>
    </ligand>
</feature>
<sequence>MCPDRGLNPGPLYLQVSTLTTELSGPIHPALPHSSTHQILRFPQPHNTTALVLPLPEAHSHGTKSSRLGKDVPRPGFEPGTSIPACLLYNYESDNLFDPQILRDLDKGCGYFLLYNLCKLLRESVFQFCQKELAPKADQIDKENGFPEMREFWLKCGELGLLGITAPGKYGGTEMSYLDHCIVMEEMSRVSAAIALSYGAHSNLCVNQIVRNGSEEQKEKYLPKLISGEHVGALAMSEANSGSDVVSMRLKAEKKGDHYVLNGSKFWITNGPDADVLVVYAKTDLSVEPQHGITAFLIEKGMPGFSTGPKLDKLGMRGSNTSELIFEDCKVPAENILGRPGIGVYILMSGLDLERCLGAAGPVGYKNVLFPLHKEKNLLGPRNKGVYVMFSGLDIERLVLAAGPLGIMQACCDMAFNYAHVREAFGQKIGQFQMIQSKMADMYTLMNAARSYTYNVARALDRGERQNNDCAAVILYTAEAATKVALDAIQILGGNGYINDYPTGRFLRDAKLYEIGAGTSEVRRMVIGRAINAHYRQ</sequence>
<evidence type="ECO:0000256" key="7">
    <source>
        <dbReference type="ARBA" id="ARBA00018258"/>
    </source>
</evidence>
<evidence type="ECO:0000256" key="19">
    <source>
        <dbReference type="PIRSR" id="PIRSR634183-1"/>
    </source>
</evidence>
<comment type="function">
    <text evidence="14">Catalyzes the conversion of isovaleryl-CoA/3-methylbutanoyl-CoA to 3-methylbut-2-enoyl-CoA as an intermediate step in the leucine (Leu) catabolic pathway. To a lesser extent, is also able to catalyze the oxidation of other saturated short-chain acyl-CoA thioesters as pentanoyl-CoA, hexenoyl-CoA and butenoyl-CoA.</text>
</comment>
<comment type="pathway">
    <text evidence="3">Amino-acid degradation; L-leucine degradation; (S)-3-hydroxy-3-methylglutaryl-CoA from 3-isovaleryl-CoA: step 1/3.</text>
</comment>
<keyword evidence="27" id="KW-1185">Reference proteome</keyword>
<feature type="binding site" evidence="21">
    <location>
        <begin position="519"/>
        <end position="521"/>
    </location>
    <ligand>
        <name>FAD</name>
        <dbReference type="ChEBI" id="CHEBI:57692"/>
    </ligand>
</feature>
<evidence type="ECO:0000256" key="22">
    <source>
        <dbReference type="RuleBase" id="RU362125"/>
    </source>
</evidence>
<gene>
    <name evidence="26" type="ORF">FSP39_000223</name>
</gene>
<evidence type="ECO:0000256" key="11">
    <source>
        <dbReference type="ARBA" id="ARBA00023002"/>
    </source>
</evidence>
<dbReference type="Proteomes" id="UP001186944">
    <property type="component" value="Unassembled WGS sequence"/>
</dbReference>
<dbReference type="GO" id="GO:0050660">
    <property type="term" value="F:flavin adenine dinucleotide binding"/>
    <property type="evidence" value="ECO:0007669"/>
    <property type="project" value="InterPro"/>
</dbReference>
<evidence type="ECO:0000256" key="15">
    <source>
        <dbReference type="ARBA" id="ARBA00047736"/>
    </source>
</evidence>
<dbReference type="FunFam" id="1.10.540.10:FF:000007">
    <property type="entry name" value="Isovaleryl-CoA dehydrogenase, mitochondrial"/>
    <property type="match status" value="1"/>
</dbReference>
<dbReference type="EC" id="1.3.8.1" evidence="6"/>
<evidence type="ECO:0000313" key="26">
    <source>
        <dbReference type="EMBL" id="KAK3101009.1"/>
    </source>
</evidence>
<evidence type="ECO:0000256" key="6">
    <source>
        <dbReference type="ARBA" id="ARBA00012046"/>
    </source>
</evidence>
<dbReference type="PROSITE" id="PS00073">
    <property type="entry name" value="ACYL_COA_DH_2"/>
    <property type="match status" value="1"/>
</dbReference>
<dbReference type="InterPro" id="IPR006089">
    <property type="entry name" value="Acyl-CoA_DH_CS"/>
</dbReference>
<dbReference type="Pfam" id="PF02771">
    <property type="entry name" value="Acyl-CoA_dh_N"/>
    <property type="match status" value="1"/>
</dbReference>
<comment type="catalytic activity">
    <reaction evidence="17">
        <text>hexanoyl-CoA + oxidized [electron-transfer flavoprotein] + H(+) = (2E)-hexenoyl-CoA + reduced [electron-transfer flavoprotein]</text>
        <dbReference type="Rhea" id="RHEA:43464"/>
        <dbReference type="Rhea" id="RHEA-COMP:10685"/>
        <dbReference type="Rhea" id="RHEA-COMP:10686"/>
        <dbReference type="ChEBI" id="CHEBI:15378"/>
        <dbReference type="ChEBI" id="CHEBI:57692"/>
        <dbReference type="ChEBI" id="CHEBI:58307"/>
        <dbReference type="ChEBI" id="CHEBI:62077"/>
        <dbReference type="ChEBI" id="CHEBI:62620"/>
    </reaction>
</comment>
<keyword evidence="8 22" id="KW-0285">Flavoprotein</keyword>
<evidence type="ECO:0000256" key="8">
    <source>
        <dbReference type="ARBA" id="ARBA00022630"/>
    </source>
</evidence>
<dbReference type="InterPro" id="IPR006091">
    <property type="entry name" value="Acyl-CoA_Oxase/DH_mid-dom"/>
</dbReference>
<evidence type="ECO:0000256" key="5">
    <source>
        <dbReference type="ARBA" id="ARBA00012044"/>
    </source>
</evidence>
<comment type="subcellular location">
    <subcellularLocation>
        <location evidence="2">Mitochondrion</location>
    </subcellularLocation>
</comment>
<evidence type="ECO:0000256" key="4">
    <source>
        <dbReference type="ARBA" id="ARBA00009347"/>
    </source>
</evidence>
<dbReference type="Gene3D" id="1.20.140.10">
    <property type="entry name" value="Butyryl-CoA Dehydrogenase, subunit A, domain 3"/>
    <property type="match status" value="1"/>
</dbReference>
<proteinExistence type="inferred from homology"/>
<protein>
    <recommendedName>
        <fullName evidence="7">Isovaleryl-CoA dehydrogenase, mitochondrial</fullName>
        <ecNumber evidence="6">1.3.8.1</ecNumber>
        <ecNumber evidence="5">1.3.8.4</ecNumber>
    </recommendedName>
    <alternativeName>
        <fullName evidence="13">Butyryl-CoA dehydrogenase</fullName>
    </alternativeName>
</protein>
<comment type="catalytic activity">
    <reaction evidence="16">
        <text>pentanoyl-CoA + oxidized [electron-transfer flavoprotein] + H(+) = (2E)-pentenoyl-CoA + reduced [electron-transfer flavoprotein]</text>
        <dbReference type="Rhea" id="RHEA:43456"/>
        <dbReference type="Rhea" id="RHEA-COMP:10685"/>
        <dbReference type="Rhea" id="RHEA-COMP:10686"/>
        <dbReference type="ChEBI" id="CHEBI:15378"/>
        <dbReference type="ChEBI" id="CHEBI:57389"/>
        <dbReference type="ChEBI" id="CHEBI:57692"/>
        <dbReference type="ChEBI" id="CHEBI:58307"/>
        <dbReference type="ChEBI" id="CHEBI:86160"/>
    </reaction>
</comment>
<dbReference type="InterPro" id="IPR046373">
    <property type="entry name" value="Acyl-CoA_Oxase/DH_mid-dom_sf"/>
</dbReference>
<evidence type="ECO:0000256" key="20">
    <source>
        <dbReference type="PIRSR" id="PIRSR634183-2"/>
    </source>
</evidence>
<evidence type="ECO:0000259" key="24">
    <source>
        <dbReference type="Pfam" id="PF02770"/>
    </source>
</evidence>
<dbReference type="GO" id="GO:0008470">
    <property type="term" value="F:3-methylbutanoyl-CoA dehydrogenase activity"/>
    <property type="evidence" value="ECO:0007669"/>
    <property type="project" value="UniProtKB-EC"/>
</dbReference>
<evidence type="ECO:0000256" key="17">
    <source>
        <dbReference type="ARBA" id="ARBA00048375"/>
    </source>
</evidence>
<dbReference type="PANTHER" id="PTHR43884:SF12">
    <property type="entry name" value="ISOVALERYL-COA DEHYDROGENASE, MITOCHONDRIAL-RELATED"/>
    <property type="match status" value="1"/>
</dbReference>
<dbReference type="GO" id="GO:0005739">
    <property type="term" value="C:mitochondrion"/>
    <property type="evidence" value="ECO:0007669"/>
    <property type="project" value="UniProtKB-SubCell"/>
</dbReference>
<dbReference type="InterPro" id="IPR037069">
    <property type="entry name" value="AcylCoA_DH/ox_N_sf"/>
</dbReference>
<dbReference type="InterPro" id="IPR009075">
    <property type="entry name" value="AcylCo_DH/oxidase_C"/>
</dbReference>
<evidence type="ECO:0000256" key="12">
    <source>
        <dbReference type="ARBA" id="ARBA00023128"/>
    </source>
</evidence>
<evidence type="ECO:0000256" key="18">
    <source>
        <dbReference type="ARBA" id="ARBA00052875"/>
    </source>
</evidence>
<comment type="cofactor">
    <cofactor evidence="1 21 22">
        <name>FAD</name>
        <dbReference type="ChEBI" id="CHEBI:57692"/>
    </cofactor>
</comment>
<dbReference type="PANTHER" id="PTHR43884">
    <property type="entry name" value="ACYL-COA DEHYDROGENASE"/>
    <property type="match status" value="1"/>
</dbReference>
<dbReference type="GO" id="GO:0006552">
    <property type="term" value="P:L-leucine catabolic process"/>
    <property type="evidence" value="ECO:0007669"/>
    <property type="project" value="TreeGrafter"/>
</dbReference>
<organism evidence="26 27">
    <name type="scientific">Pinctada imbricata</name>
    <name type="common">Atlantic pearl-oyster</name>
    <name type="synonym">Pinctada martensii</name>
    <dbReference type="NCBI Taxonomy" id="66713"/>
    <lineage>
        <taxon>Eukaryota</taxon>
        <taxon>Metazoa</taxon>
        <taxon>Spiralia</taxon>
        <taxon>Lophotrochozoa</taxon>
        <taxon>Mollusca</taxon>
        <taxon>Bivalvia</taxon>
        <taxon>Autobranchia</taxon>
        <taxon>Pteriomorphia</taxon>
        <taxon>Pterioida</taxon>
        <taxon>Pterioidea</taxon>
        <taxon>Pteriidae</taxon>
        <taxon>Pinctada</taxon>
    </lineage>
</organism>
<feature type="binding site" evidence="21">
    <location>
        <begin position="490"/>
        <end position="494"/>
    </location>
    <ligand>
        <name>FAD</name>
        <dbReference type="ChEBI" id="CHEBI:57692"/>
    </ligand>
</feature>
<feature type="domain" description="Acyl-CoA dehydrogenase/oxidase C-terminal" evidence="23">
    <location>
        <begin position="383"/>
        <end position="531"/>
    </location>
</feature>
<evidence type="ECO:0000313" key="27">
    <source>
        <dbReference type="Proteomes" id="UP001186944"/>
    </source>
</evidence>
<keyword evidence="10" id="KW-0809">Transit peptide</keyword>
<keyword evidence="9 21" id="KW-0274">FAD</keyword>
<evidence type="ECO:0000256" key="13">
    <source>
        <dbReference type="ARBA" id="ARBA00031895"/>
    </source>
</evidence>
<dbReference type="Pfam" id="PF02770">
    <property type="entry name" value="Acyl-CoA_dh_M"/>
    <property type="match status" value="1"/>
</dbReference>
<feature type="binding site" evidence="20">
    <location>
        <position position="243"/>
    </location>
    <ligand>
        <name>substrate</name>
    </ligand>
</feature>
<evidence type="ECO:0000256" key="3">
    <source>
        <dbReference type="ARBA" id="ARBA00004898"/>
    </source>
</evidence>
<dbReference type="FunFam" id="1.20.140.10:FF:000003">
    <property type="entry name" value="isovaleryl-CoA dehydrogenase, mitochondrial"/>
    <property type="match status" value="1"/>
</dbReference>
<evidence type="ECO:0000256" key="21">
    <source>
        <dbReference type="PIRSR" id="PIRSR634183-3"/>
    </source>
</evidence>
<dbReference type="SUPFAM" id="SSF56645">
    <property type="entry name" value="Acyl-CoA dehydrogenase NM domain-like"/>
    <property type="match status" value="1"/>
</dbReference>
<feature type="binding site" evidence="21">
    <location>
        <begin position="267"/>
        <end position="269"/>
    </location>
    <ligand>
        <name>FAD</name>
        <dbReference type="ChEBI" id="CHEBI:57692"/>
    </ligand>
</feature>
<dbReference type="FunFam" id="2.40.110.10:FF:000004">
    <property type="entry name" value="Isovaleryl-CoA dehydrogenase, mitochondrial"/>
    <property type="match status" value="1"/>
</dbReference>
<evidence type="ECO:0000256" key="2">
    <source>
        <dbReference type="ARBA" id="ARBA00004173"/>
    </source>
</evidence>
<dbReference type="Gene3D" id="2.40.110.10">
    <property type="entry name" value="Butyryl-CoA Dehydrogenase, subunit A, domain 2"/>
    <property type="match status" value="1"/>
</dbReference>
<dbReference type="InterPro" id="IPR013786">
    <property type="entry name" value="AcylCoA_DH/ox_N"/>
</dbReference>
<comment type="caution">
    <text evidence="26">The sequence shown here is derived from an EMBL/GenBank/DDBJ whole genome shotgun (WGS) entry which is preliminary data.</text>
</comment>
<dbReference type="InterPro" id="IPR036250">
    <property type="entry name" value="AcylCo_DH-like_C"/>
</dbReference>
<comment type="catalytic activity">
    <reaction evidence="15">
        <text>butanoyl-CoA + oxidized [electron-transfer flavoprotein] + H(+) = (2E)-butenoyl-CoA + reduced [electron-transfer flavoprotein]</text>
        <dbReference type="Rhea" id="RHEA:24004"/>
        <dbReference type="Rhea" id="RHEA-COMP:10685"/>
        <dbReference type="Rhea" id="RHEA-COMP:10686"/>
        <dbReference type="ChEBI" id="CHEBI:15378"/>
        <dbReference type="ChEBI" id="CHEBI:57332"/>
        <dbReference type="ChEBI" id="CHEBI:57371"/>
        <dbReference type="ChEBI" id="CHEBI:57692"/>
        <dbReference type="ChEBI" id="CHEBI:58307"/>
        <dbReference type="EC" id="1.3.8.1"/>
    </reaction>
</comment>
<feature type="active site" description="Proton acceptor" evidence="19">
    <location>
        <position position="396"/>
    </location>
</feature>
<dbReference type="EC" id="1.3.8.4" evidence="5"/>
<feature type="binding site" evidence="20">
    <location>
        <begin position="517"/>
        <end position="518"/>
    </location>
    <ligand>
        <name>substrate</name>
    </ligand>
</feature>
<feature type="binding site" evidence="21">
    <location>
        <begin position="234"/>
        <end position="243"/>
    </location>
    <ligand>
        <name>FAD</name>
        <dbReference type="ChEBI" id="CHEBI:57692"/>
    </ligand>
</feature>
<dbReference type="InterPro" id="IPR034183">
    <property type="entry name" value="IVD"/>
</dbReference>
<name>A0AA89C4L0_PINIB</name>
<dbReference type="Gene3D" id="1.10.540.10">
    <property type="entry name" value="Acyl-CoA dehydrogenase/oxidase, N-terminal domain"/>
    <property type="match status" value="1"/>
</dbReference>
<dbReference type="CDD" id="cd01156">
    <property type="entry name" value="IVD"/>
    <property type="match status" value="1"/>
</dbReference>
<dbReference type="InterPro" id="IPR009100">
    <property type="entry name" value="AcylCoA_DH/oxidase_NM_dom_sf"/>
</dbReference>
<feature type="binding site" evidence="21">
    <location>
        <position position="422"/>
    </location>
    <ligand>
        <name>FAD</name>
        <dbReference type="ChEBI" id="CHEBI:57692"/>
    </ligand>
</feature>
<evidence type="ECO:0000256" key="14">
    <source>
        <dbReference type="ARBA" id="ARBA00045583"/>
    </source>
</evidence>
<evidence type="ECO:0000259" key="25">
    <source>
        <dbReference type="Pfam" id="PF02771"/>
    </source>
</evidence>
<dbReference type="Pfam" id="PF00441">
    <property type="entry name" value="Acyl-CoA_dh_1"/>
    <property type="match status" value="1"/>
</dbReference>
<evidence type="ECO:0000256" key="1">
    <source>
        <dbReference type="ARBA" id="ARBA00001974"/>
    </source>
</evidence>
<comment type="catalytic activity">
    <reaction evidence="18">
        <text>3-methylbutanoyl-CoA + oxidized [electron-transfer flavoprotein] + H(+) = 3-methylbut-2-enoyl-CoA + reduced [electron-transfer flavoprotein]</text>
        <dbReference type="Rhea" id="RHEA:12276"/>
        <dbReference type="Rhea" id="RHEA-COMP:10685"/>
        <dbReference type="Rhea" id="RHEA-COMP:10686"/>
        <dbReference type="ChEBI" id="CHEBI:15378"/>
        <dbReference type="ChEBI" id="CHEBI:57344"/>
        <dbReference type="ChEBI" id="CHEBI:57345"/>
        <dbReference type="ChEBI" id="CHEBI:57692"/>
        <dbReference type="ChEBI" id="CHEBI:58307"/>
        <dbReference type="EC" id="1.3.8.4"/>
    </reaction>
</comment>
<comment type="similarity">
    <text evidence="4 22">Belongs to the acyl-CoA dehydrogenase family.</text>
</comment>
<dbReference type="AlphaFoldDB" id="A0AA89C4L0"/>
<accession>A0AA89C4L0</accession>
<feature type="binding site" evidence="20">
    <location>
        <position position="387"/>
    </location>
    <ligand>
        <name>substrate</name>
    </ligand>
</feature>